<evidence type="ECO:0000313" key="9">
    <source>
        <dbReference type="RefSeq" id="XP_052119443.1"/>
    </source>
</evidence>
<keyword evidence="8" id="KW-1185">Reference proteome</keyword>
<reference evidence="9" key="1">
    <citation type="submission" date="2025-08" db="UniProtKB">
        <authorList>
            <consortium name="RefSeq"/>
        </authorList>
    </citation>
    <scope>IDENTIFICATION</scope>
    <source>
        <tissue evidence="9">Whole organism</tissue>
    </source>
</reference>
<dbReference type="GO" id="GO:0005886">
    <property type="term" value="C:plasma membrane"/>
    <property type="evidence" value="ECO:0007669"/>
    <property type="project" value="UniProtKB-SubCell"/>
</dbReference>
<dbReference type="KEGG" id="foc:127752395"/>
<evidence type="ECO:0000256" key="1">
    <source>
        <dbReference type="ARBA" id="ARBA00004236"/>
    </source>
</evidence>
<dbReference type="Proteomes" id="UP000504606">
    <property type="component" value="Unplaced"/>
</dbReference>
<proteinExistence type="inferred from homology"/>
<evidence type="ECO:0000313" key="8">
    <source>
        <dbReference type="Proteomes" id="UP000504606"/>
    </source>
</evidence>
<organism evidence="8 9">
    <name type="scientific">Frankliniella occidentalis</name>
    <name type="common">Western flower thrips</name>
    <name type="synonym">Euthrips occidentalis</name>
    <dbReference type="NCBI Taxonomy" id="133901"/>
    <lineage>
        <taxon>Eukaryota</taxon>
        <taxon>Metazoa</taxon>
        <taxon>Ecdysozoa</taxon>
        <taxon>Arthropoda</taxon>
        <taxon>Hexapoda</taxon>
        <taxon>Insecta</taxon>
        <taxon>Pterygota</taxon>
        <taxon>Neoptera</taxon>
        <taxon>Paraneoptera</taxon>
        <taxon>Thysanoptera</taxon>
        <taxon>Terebrantia</taxon>
        <taxon>Thripoidea</taxon>
        <taxon>Thripidae</taxon>
        <taxon>Frankliniella</taxon>
    </lineage>
</organism>
<dbReference type="GeneID" id="127752395"/>
<keyword evidence="3" id="KW-1003">Cell membrane</keyword>
<keyword evidence="7" id="KW-0325">Glycoprotein</keyword>
<gene>
    <name evidence="9" type="primary">LOC127752395</name>
</gene>
<comment type="subcellular location">
    <subcellularLocation>
        <location evidence="1">Cell membrane</location>
    </subcellularLocation>
</comment>
<keyword evidence="4" id="KW-0812">Transmembrane</keyword>
<dbReference type="OrthoDB" id="18585at2759"/>
<dbReference type="RefSeq" id="XP_052119443.1">
    <property type="nucleotide sequence ID" value="XM_052263483.1"/>
</dbReference>
<sequence>MRERLKMVPGLPAYEWWATPPDEVLLRVYVFNVTNQQDFESGRTNKLHMQEVGPFIFR</sequence>
<dbReference type="GO" id="GO:0005044">
    <property type="term" value="F:scavenger receptor activity"/>
    <property type="evidence" value="ECO:0007669"/>
    <property type="project" value="TreeGrafter"/>
</dbReference>
<evidence type="ECO:0000256" key="7">
    <source>
        <dbReference type="ARBA" id="ARBA00023180"/>
    </source>
</evidence>
<dbReference type="PANTHER" id="PTHR11923">
    <property type="entry name" value="SCAVENGER RECEPTOR CLASS B TYPE-1 SR-B1"/>
    <property type="match status" value="1"/>
</dbReference>
<comment type="similarity">
    <text evidence="2">Belongs to the CD36 family.</text>
</comment>
<dbReference type="PANTHER" id="PTHR11923:SF89">
    <property type="entry name" value="GH15894P"/>
    <property type="match status" value="1"/>
</dbReference>
<evidence type="ECO:0000256" key="4">
    <source>
        <dbReference type="ARBA" id="ARBA00022692"/>
    </source>
</evidence>
<evidence type="ECO:0000256" key="3">
    <source>
        <dbReference type="ARBA" id="ARBA00022475"/>
    </source>
</evidence>
<dbReference type="Pfam" id="PF01130">
    <property type="entry name" value="CD36"/>
    <property type="match status" value="1"/>
</dbReference>
<dbReference type="InterPro" id="IPR002159">
    <property type="entry name" value="CD36_fam"/>
</dbReference>
<dbReference type="GO" id="GO:0005737">
    <property type="term" value="C:cytoplasm"/>
    <property type="evidence" value="ECO:0007669"/>
    <property type="project" value="TreeGrafter"/>
</dbReference>
<keyword evidence="5" id="KW-1133">Transmembrane helix</keyword>
<protein>
    <submittedName>
        <fullName evidence="9">Lysosome membrane protein 2-like</fullName>
    </submittedName>
</protein>
<evidence type="ECO:0000256" key="6">
    <source>
        <dbReference type="ARBA" id="ARBA00023136"/>
    </source>
</evidence>
<accession>A0A9C6U158</accession>
<name>A0A9C6U158_FRAOC</name>
<evidence type="ECO:0000256" key="2">
    <source>
        <dbReference type="ARBA" id="ARBA00010532"/>
    </source>
</evidence>
<dbReference type="AlphaFoldDB" id="A0A9C6U158"/>
<evidence type="ECO:0000256" key="5">
    <source>
        <dbReference type="ARBA" id="ARBA00022989"/>
    </source>
</evidence>
<keyword evidence="6" id="KW-0472">Membrane</keyword>